<protein>
    <recommendedName>
        <fullName evidence="3">Protein kinase domain-containing protein</fullName>
    </recommendedName>
</protein>
<evidence type="ECO:0000313" key="2">
    <source>
        <dbReference type="Proteomes" id="UP001470230"/>
    </source>
</evidence>
<dbReference type="EMBL" id="JAPFFF010000045">
    <property type="protein sequence ID" value="KAK8840484.1"/>
    <property type="molecule type" value="Genomic_DNA"/>
</dbReference>
<dbReference type="InterPro" id="IPR011009">
    <property type="entry name" value="Kinase-like_dom_sf"/>
</dbReference>
<name>A0ABR2H2Q8_9EUKA</name>
<dbReference type="SUPFAM" id="SSF56112">
    <property type="entry name" value="Protein kinase-like (PK-like)"/>
    <property type="match status" value="1"/>
</dbReference>
<evidence type="ECO:0000313" key="1">
    <source>
        <dbReference type="EMBL" id="KAK8840484.1"/>
    </source>
</evidence>
<sequence length="114" mass="13029">MATVIPNAKNFWPFSNSSFCQTQNLEIQKNLFWNKCRIAVEFAFGMSNIHSLGMNHSFLKLCNNMMNSVFDSKIIDFGLIHDSDMSVTGSNLTKKVNEKEYNSKKSMREKIHAG</sequence>
<accession>A0ABR2H2Q8</accession>
<dbReference type="Gene3D" id="1.10.510.10">
    <property type="entry name" value="Transferase(Phosphotransferase) domain 1"/>
    <property type="match status" value="1"/>
</dbReference>
<proteinExistence type="predicted"/>
<keyword evidence="2" id="KW-1185">Reference proteome</keyword>
<evidence type="ECO:0008006" key="3">
    <source>
        <dbReference type="Google" id="ProtNLM"/>
    </source>
</evidence>
<comment type="caution">
    <text evidence="1">The sequence shown here is derived from an EMBL/GenBank/DDBJ whole genome shotgun (WGS) entry which is preliminary data.</text>
</comment>
<gene>
    <name evidence="1" type="ORF">M9Y10_030689</name>
</gene>
<dbReference type="Proteomes" id="UP001470230">
    <property type="component" value="Unassembled WGS sequence"/>
</dbReference>
<reference evidence="1 2" key="1">
    <citation type="submission" date="2024-04" db="EMBL/GenBank/DDBJ databases">
        <title>Tritrichomonas musculus Genome.</title>
        <authorList>
            <person name="Alves-Ferreira E."/>
            <person name="Grigg M."/>
            <person name="Lorenzi H."/>
            <person name="Galac M."/>
        </authorList>
    </citation>
    <scope>NUCLEOTIDE SEQUENCE [LARGE SCALE GENOMIC DNA]</scope>
    <source>
        <strain evidence="1 2">EAF2021</strain>
    </source>
</reference>
<organism evidence="1 2">
    <name type="scientific">Tritrichomonas musculus</name>
    <dbReference type="NCBI Taxonomy" id="1915356"/>
    <lineage>
        <taxon>Eukaryota</taxon>
        <taxon>Metamonada</taxon>
        <taxon>Parabasalia</taxon>
        <taxon>Tritrichomonadida</taxon>
        <taxon>Tritrichomonadidae</taxon>
        <taxon>Tritrichomonas</taxon>
    </lineage>
</organism>